<dbReference type="Proteomes" id="UP000263900">
    <property type="component" value="Chromosome"/>
</dbReference>
<evidence type="ECO:0000313" key="2">
    <source>
        <dbReference type="EMBL" id="AXY74872.1"/>
    </source>
</evidence>
<name>A0A3B7MK87_9BACT</name>
<feature type="signal peptide" evidence="1">
    <location>
        <begin position="1"/>
        <end position="26"/>
    </location>
</feature>
<feature type="chain" id="PRO_5017624598" evidence="1">
    <location>
        <begin position="27"/>
        <end position="71"/>
    </location>
</feature>
<keyword evidence="1" id="KW-0732">Signal</keyword>
<dbReference type="AlphaFoldDB" id="A0A3B7MK87"/>
<evidence type="ECO:0000313" key="3">
    <source>
        <dbReference type="Proteomes" id="UP000263900"/>
    </source>
</evidence>
<evidence type="ECO:0000256" key="1">
    <source>
        <dbReference type="SAM" id="SignalP"/>
    </source>
</evidence>
<accession>A0A3B7MK87</accession>
<dbReference type="RefSeq" id="WP_119050755.1">
    <property type="nucleotide sequence ID" value="NZ_CP032157.1"/>
</dbReference>
<sequence length="71" mass="7450">MKIKITYALLLLLCCTLGASSNKNTANCTCDGLKNCTGSAVLPLEKSNTEAGAQEASITGYLPGYSIIFMN</sequence>
<dbReference type="EMBL" id="CP032157">
    <property type="protein sequence ID" value="AXY74872.1"/>
    <property type="molecule type" value="Genomic_DNA"/>
</dbReference>
<organism evidence="2 3">
    <name type="scientific">Paraflavitalea soli</name>
    <dbReference type="NCBI Taxonomy" id="2315862"/>
    <lineage>
        <taxon>Bacteria</taxon>
        <taxon>Pseudomonadati</taxon>
        <taxon>Bacteroidota</taxon>
        <taxon>Chitinophagia</taxon>
        <taxon>Chitinophagales</taxon>
        <taxon>Chitinophagaceae</taxon>
        <taxon>Paraflavitalea</taxon>
    </lineage>
</organism>
<protein>
    <submittedName>
        <fullName evidence="2">Uncharacterized protein</fullName>
    </submittedName>
</protein>
<dbReference type="KEGG" id="pseg:D3H65_13140"/>
<reference evidence="2 3" key="1">
    <citation type="submission" date="2018-09" db="EMBL/GenBank/DDBJ databases">
        <title>Genome sequencing of strain 6GH32-13.</title>
        <authorList>
            <person name="Weon H.-Y."/>
            <person name="Heo J."/>
            <person name="Kwon S.-W."/>
        </authorList>
    </citation>
    <scope>NUCLEOTIDE SEQUENCE [LARGE SCALE GENOMIC DNA]</scope>
    <source>
        <strain evidence="2 3">5GH32-13</strain>
    </source>
</reference>
<proteinExistence type="predicted"/>
<keyword evidence="3" id="KW-1185">Reference proteome</keyword>
<gene>
    <name evidence="2" type="ORF">D3H65_13140</name>
</gene>